<evidence type="ECO:0000256" key="6">
    <source>
        <dbReference type="PROSITE-ProRule" id="PRU00433"/>
    </source>
</evidence>
<keyword evidence="4" id="KW-0249">Electron transport</keyword>
<dbReference type="EMBL" id="CP036532">
    <property type="protein sequence ID" value="QBK31210.1"/>
    <property type="molecule type" value="Genomic_DNA"/>
</dbReference>
<evidence type="ECO:0000259" key="8">
    <source>
        <dbReference type="PROSITE" id="PS51007"/>
    </source>
</evidence>
<keyword evidence="1" id="KW-0813">Transport</keyword>
<feature type="signal peptide" evidence="7">
    <location>
        <begin position="1"/>
        <end position="22"/>
    </location>
</feature>
<evidence type="ECO:0000313" key="9">
    <source>
        <dbReference type="EMBL" id="QBK31210.1"/>
    </source>
</evidence>
<evidence type="ECO:0000256" key="2">
    <source>
        <dbReference type="ARBA" id="ARBA00022617"/>
    </source>
</evidence>
<evidence type="ECO:0000256" key="5">
    <source>
        <dbReference type="ARBA" id="ARBA00023004"/>
    </source>
</evidence>
<evidence type="ECO:0000256" key="1">
    <source>
        <dbReference type="ARBA" id="ARBA00022448"/>
    </source>
</evidence>
<dbReference type="PRINTS" id="PR00604">
    <property type="entry name" value="CYTCHRMECIAB"/>
</dbReference>
<dbReference type="GO" id="GO:0046872">
    <property type="term" value="F:metal ion binding"/>
    <property type="evidence" value="ECO:0007669"/>
    <property type="project" value="UniProtKB-KW"/>
</dbReference>
<dbReference type="InterPro" id="IPR002327">
    <property type="entry name" value="Cyt_c_1A/1B"/>
</dbReference>
<proteinExistence type="predicted"/>
<protein>
    <submittedName>
        <fullName evidence="9">Cytochrome c family protein</fullName>
    </submittedName>
</protein>
<dbReference type="AlphaFoldDB" id="A0A4P6V3Y5"/>
<accession>A0A4P6V3Y5</accession>
<name>A0A4P6V3Y5_9HYPH</name>
<organism evidence="9 10">
    <name type="scientific">Roseitalea porphyridii</name>
    <dbReference type="NCBI Taxonomy" id="1852022"/>
    <lineage>
        <taxon>Bacteria</taxon>
        <taxon>Pseudomonadati</taxon>
        <taxon>Pseudomonadota</taxon>
        <taxon>Alphaproteobacteria</taxon>
        <taxon>Hyphomicrobiales</taxon>
        <taxon>Ahrensiaceae</taxon>
        <taxon>Roseitalea</taxon>
    </lineage>
</organism>
<dbReference type="SUPFAM" id="SSF46626">
    <property type="entry name" value="Cytochrome c"/>
    <property type="match status" value="1"/>
</dbReference>
<sequence length="148" mass="15991">MKSLKTFVIAAGAVLVSTSAYAIDGDPEAGEQVFRTCATCHNVEAEQNKVGPHLVNVFGRTPGTVEGFRYSRAMTQFGEEGNVWDEETLSAYLADPRGYVRGNRMAFVGLKSEEEIQNVLAYLAQFSEMPDAEGGEEAAEGEEASADE</sequence>
<evidence type="ECO:0000256" key="4">
    <source>
        <dbReference type="ARBA" id="ARBA00022982"/>
    </source>
</evidence>
<feature type="domain" description="Cytochrome c" evidence="8">
    <location>
        <begin position="25"/>
        <end position="127"/>
    </location>
</feature>
<evidence type="ECO:0000313" key="10">
    <source>
        <dbReference type="Proteomes" id="UP000293719"/>
    </source>
</evidence>
<dbReference type="Gene3D" id="1.10.760.10">
    <property type="entry name" value="Cytochrome c-like domain"/>
    <property type="match status" value="1"/>
</dbReference>
<dbReference type="GeneID" id="90767969"/>
<dbReference type="Pfam" id="PF00034">
    <property type="entry name" value="Cytochrom_C"/>
    <property type="match status" value="1"/>
</dbReference>
<gene>
    <name evidence="9" type="ORF">E0E05_11735</name>
</gene>
<dbReference type="RefSeq" id="WP_131616885.1">
    <property type="nucleotide sequence ID" value="NZ_CP036532.1"/>
</dbReference>
<dbReference type="PANTHER" id="PTHR11961">
    <property type="entry name" value="CYTOCHROME C"/>
    <property type="match status" value="1"/>
</dbReference>
<dbReference type="InterPro" id="IPR036909">
    <property type="entry name" value="Cyt_c-like_dom_sf"/>
</dbReference>
<dbReference type="GO" id="GO:0009055">
    <property type="term" value="F:electron transfer activity"/>
    <property type="evidence" value="ECO:0007669"/>
    <property type="project" value="InterPro"/>
</dbReference>
<dbReference type="PROSITE" id="PS51007">
    <property type="entry name" value="CYTC"/>
    <property type="match status" value="1"/>
</dbReference>
<evidence type="ECO:0000256" key="3">
    <source>
        <dbReference type="ARBA" id="ARBA00022723"/>
    </source>
</evidence>
<keyword evidence="2 6" id="KW-0349">Heme</keyword>
<dbReference type="GO" id="GO:0020037">
    <property type="term" value="F:heme binding"/>
    <property type="evidence" value="ECO:0007669"/>
    <property type="project" value="InterPro"/>
</dbReference>
<dbReference type="Proteomes" id="UP000293719">
    <property type="component" value="Chromosome"/>
</dbReference>
<dbReference type="InterPro" id="IPR009056">
    <property type="entry name" value="Cyt_c-like_dom"/>
</dbReference>
<keyword evidence="10" id="KW-1185">Reference proteome</keyword>
<evidence type="ECO:0000256" key="7">
    <source>
        <dbReference type="SAM" id="SignalP"/>
    </source>
</evidence>
<feature type="chain" id="PRO_5020590794" evidence="7">
    <location>
        <begin position="23"/>
        <end position="148"/>
    </location>
</feature>
<keyword evidence="5 6" id="KW-0408">Iron</keyword>
<dbReference type="KEGG" id="rpod:E0E05_11735"/>
<dbReference type="OrthoDB" id="9805828at2"/>
<reference evidence="9 10" key="1">
    <citation type="journal article" date="2017" name="Int. J. Syst. Evol. Microbiol.">
        <title>Roseitalea porphyridii gen. nov., sp. nov., isolated from a red alga, and reclassification of Hoeflea suaedae Chung et al. 2013 as Pseudohoeflea suaedae gen. nov., comb. nov.</title>
        <authorList>
            <person name="Hyeon J.W."/>
            <person name="Jeong S.E."/>
            <person name="Baek K."/>
            <person name="Jeon C.O."/>
        </authorList>
    </citation>
    <scope>NUCLEOTIDE SEQUENCE [LARGE SCALE GENOMIC DNA]</scope>
    <source>
        <strain evidence="9 10">MA7-20</strain>
    </source>
</reference>
<keyword evidence="7" id="KW-0732">Signal</keyword>
<keyword evidence="3 6" id="KW-0479">Metal-binding</keyword>